<reference evidence="7" key="1">
    <citation type="submission" date="2016-05" db="EMBL/GenBank/DDBJ databases">
        <title>Comparative genomics of biotechnologically important yeasts.</title>
        <authorList>
            <consortium name="DOE Joint Genome Institute"/>
            <person name="Riley R."/>
            <person name="Haridas S."/>
            <person name="Wolfe K.H."/>
            <person name="Lopes M.R."/>
            <person name="Hittinger C.T."/>
            <person name="Goker M."/>
            <person name="Salamov A."/>
            <person name="Wisecaver J."/>
            <person name="Long T.M."/>
            <person name="Aerts A.L."/>
            <person name="Barry K."/>
            <person name="Choi C."/>
            <person name="Clum A."/>
            <person name="Coughlan A.Y."/>
            <person name="Deshpande S."/>
            <person name="Douglass A.P."/>
            <person name="Hanson S.J."/>
            <person name="Klenk H.-P."/>
            <person name="Labutti K."/>
            <person name="Lapidus A."/>
            <person name="Lindquist E."/>
            <person name="Lipzen A."/>
            <person name="Meier-Kolthoff J.P."/>
            <person name="Ohm R.A."/>
            <person name="Otillar R.P."/>
            <person name="Pangilinan J."/>
            <person name="Peng Y."/>
            <person name="Rokas A."/>
            <person name="Rosa C.A."/>
            <person name="Scheuner C."/>
            <person name="Sibirny A.A."/>
            <person name="Slot J.C."/>
            <person name="Stielow J.B."/>
            <person name="Sun H."/>
            <person name="Kurtzman C.P."/>
            <person name="Blackwell M."/>
            <person name="Grigoriev I.V."/>
            <person name="Jeffries T.W."/>
        </authorList>
    </citation>
    <scope>NUCLEOTIDE SEQUENCE [LARGE SCALE GENOMIC DNA]</scope>
    <source>
        <strain evidence="7">DSM 1968</strain>
    </source>
</reference>
<dbReference type="GO" id="GO:0003676">
    <property type="term" value="F:nucleic acid binding"/>
    <property type="evidence" value="ECO:0007669"/>
    <property type="project" value="InterPro"/>
</dbReference>
<keyword evidence="4 6" id="KW-0269">Exonuclease</keyword>
<evidence type="ECO:0000313" key="6">
    <source>
        <dbReference type="EMBL" id="ODV59735.1"/>
    </source>
</evidence>
<dbReference type="CDD" id="cd06135">
    <property type="entry name" value="Orn"/>
    <property type="match status" value="1"/>
</dbReference>
<accession>A0A1D2VDM3</accession>
<dbReference type="InterPro" id="IPR036397">
    <property type="entry name" value="RNaseH_sf"/>
</dbReference>
<dbReference type="NCBIfam" id="NF003765">
    <property type="entry name" value="PRK05359.1"/>
    <property type="match status" value="1"/>
</dbReference>
<feature type="domain" description="Exonuclease" evidence="5">
    <location>
        <begin position="7"/>
        <end position="183"/>
    </location>
</feature>
<keyword evidence="7" id="KW-1185">Reference proteome</keyword>
<dbReference type="GeneID" id="30963220"/>
<dbReference type="InterPro" id="IPR012337">
    <property type="entry name" value="RNaseH-like_sf"/>
</dbReference>
<dbReference type="InterPro" id="IPR022894">
    <property type="entry name" value="Oligoribonuclease"/>
</dbReference>
<dbReference type="FunCoup" id="A0A1D2VDM3">
    <property type="interactions" value="781"/>
</dbReference>
<dbReference type="FunFam" id="3.30.420.10:FF:000003">
    <property type="entry name" value="Oligoribonuclease"/>
    <property type="match status" value="1"/>
</dbReference>
<feature type="non-terminal residue" evidence="6">
    <location>
        <position position="184"/>
    </location>
</feature>
<evidence type="ECO:0000256" key="3">
    <source>
        <dbReference type="ARBA" id="ARBA00022801"/>
    </source>
</evidence>
<dbReference type="InterPro" id="IPR013520">
    <property type="entry name" value="Ribonucl_H"/>
</dbReference>
<dbReference type="Pfam" id="PF00929">
    <property type="entry name" value="RNase_T"/>
    <property type="match status" value="1"/>
</dbReference>
<dbReference type="STRING" id="1344418.A0A1D2VDM3"/>
<dbReference type="GO" id="GO:0000175">
    <property type="term" value="F:3'-5'-RNA exonuclease activity"/>
    <property type="evidence" value="ECO:0007669"/>
    <property type="project" value="EnsemblFungi"/>
</dbReference>
<dbReference type="GO" id="GO:0034476">
    <property type="term" value="P:U5 snRNA 3'-end processing"/>
    <property type="evidence" value="ECO:0007669"/>
    <property type="project" value="EnsemblFungi"/>
</dbReference>
<keyword evidence="3" id="KW-0378">Hydrolase</keyword>
<dbReference type="SMART" id="SM00479">
    <property type="entry name" value="EXOIII"/>
    <property type="match status" value="1"/>
</dbReference>
<evidence type="ECO:0000256" key="4">
    <source>
        <dbReference type="ARBA" id="ARBA00022839"/>
    </source>
</evidence>
<evidence type="ECO:0000313" key="7">
    <source>
        <dbReference type="Proteomes" id="UP000095038"/>
    </source>
</evidence>
<comment type="similarity">
    <text evidence="1">Belongs to the oligoribonuclease family.</text>
</comment>
<organism evidence="6 7">
    <name type="scientific">Ascoidea rubescens DSM 1968</name>
    <dbReference type="NCBI Taxonomy" id="1344418"/>
    <lineage>
        <taxon>Eukaryota</taxon>
        <taxon>Fungi</taxon>
        <taxon>Dikarya</taxon>
        <taxon>Ascomycota</taxon>
        <taxon>Saccharomycotina</taxon>
        <taxon>Saccharomycetes</taxon>
        <taxon>Ascoideaceae</taxon>
        <taxon>Ascoidea</taxon>
    </lineage>
</organism>
<protein>
    <submittedName>
        <fullName evidence="6">RNA exonuclease, required for U4 snRNA maturation</fullName>
    </submittedName>
</protein>
<dbReference type="GO" id="GO:0005739">
    <property type="term" value="C:mitochondrion"/>
    <property type="evidence" value="ECO:0007669"/>
    <property type="project" value="EnsemblFungi"/>
</dbReference>
<dbReference type="GO" id="GO:0000467">
    <property type="term" value="P:exonucleolytic trimming to generate mature 3'-end of 5.8S rRNA from tricistronic rRNA transcript (SSU-rRNA, 5.8S rRNA, LSU-rRNA)"/>
    <property type="evidence" value="ECO:0007669"/>
    <property type="project" value="EnsemblFungi"/>
</dbReference>
<dbReference type="SUPFAM" id="SSF53098">
    <property type="entry name" value="Ribonuclease H-like"/>
    <property type="match status" value="1"/>
</dbReference>
<dbReference type="EMBL" id="KV454485">
    <property type="protein sequence ID" value="ODV59735.1"/>
    <property type="molecule type" value="Genomic_DNA"/>
</dbReference>
<dbReference type="Gene3D" id="3.30.420.10">
    <property type="entry name" value="Ribonuclease H-like superfamily/Ribonuclease H"/>
    <property type="match status" value="1"/>
</dbReference>
<sequence length="184" mass="21593">SSHLFKPIVWIDCEMTGLDIQVDHIIEICCLITDENLNIIDLNGYENVINFPLDTLIKMNDWCKEHHTKSGLVKKILNSNKNTTQVQSELLSYIQKFVLKKNKALLAGNSVHMDRLFMLKEFDNVIDYLHYRIIDVSSIMEVGKRHNPMLLKLEPRKNKQHTAKADILESIQQLKWYTQFYFKS</sequence>
<feature type="non-terminal residue" evidence="6">
    <location>
        <position position="1"/>
    </location>
</feature>
<evidence type="ECO:0000259" key="5">
    <source>
        <dbReference type="SMART" id="SM00479"/>
    </source>
</evidence>
<dbReference type="OrthoDB" id="270189at2759"/>
<keyword evidence="2" id="KW-0540">Nuclease</keyword>
<proteinExistence type="inferred from homology"/>
<dbReference type="PANTHER" id="PTHR11046:SF0">
    <property type="entry name" value="OLIGORIBONUCLEASE, MITOCHONDRIAL"/>
    <property type="match status" value="1"/>
</dbReference>
<gene>
    <name evidence="6" type="ORF">ASCRUDRAFT_19413</name>
</gene>
<dbReference type="GO" id="GO:0034475">
    <property type="term" value="P:U4 snRNA 3'-end processing"/>
    <property type="evidence" value="ECO:0007669"/>
    <property type="project" value="EnsemblFungi"/>
</dbReference>
<dbReference type="AlphaFoldDB" id="A0A1D2VDM3"/>
<dbReference type="RefSeq" id="XP_020046042.1">
    <property type="nucleotide sequence ID" value="XM_020189584.1"/>
</dbReference>
<dbReference type="InParanoid" id="A0A1D2VDM3"/>
<dbReference type="Proteomes" id="UP000095038">
    <property type="component" value="Unassembled WGS sequence"/>
</dbReference>
<evidence type="ECO:0000256" key="2">
    <source>
        <dbReference type="ARBA" id="ARBA00022722"/>
    </source>
</evidence>
<name>A0A1D2VDM3_9ASCO</name>
<evidence type="ECO:0000256" key="1">
    <source>
        <dbReference type="ARBA" id="ARBA00009921"/>
    </source>
</evidence>
<dbReference type="PANTHER" id="PTHR11046">
    <property type="entry name" value="OLIGORIBONUCLEASE, MITOCHONDRIAL"/>
    <property type="match status" value="1"/>
</dbReference>